<reference evidence="3" key="1">
    <citation type="journal article" date="2019" name="Int. J. Syst. Evol. Microbiol.">
        <title>The Global Catalogue of Microorganisms (GCM) 10K type strain sequencing project: providing services to taxonomists for standard genome sequencing and annotation.</title>
        <authorList>
            <consortium name="The Broad Institute Genomics Platform"/>
            <consortium name="The Broad Institute Genome Sequencing Center for Infectious Disease"/>
            <person name="Wu L."/>
            <person name="Ma J."/>
        </authorList>
    </citation>
    <scope>NUCLEOTIDE SEQUENCE [LARGE SCALE GENOMIC DNA]</scope>
    <source>
        <strain evidence="3">CGMCC 1.12778</strain>
    </source>
</reference>
<comment type="caution">
    <text evidence="2">The sequence shown here is derived from an EMBL/GenBank/DDBJ whole genome shotgun (WGS) entry which is preliminary data.</text>
</comment>
<accession>A0ABQ2AJ18</accession>
<gene>
    <name evidence="2" type="ORF">GCM10007170_07150</name>
</gene>
<keyword evidence="1" id="KW-0732">Signal</keyword>
<evidence type="ECO:0008006" key="4">
    <source>
        <dbReference type="Google" id="ProtNLM"/>
    </source>
</evidence>
<dbReference type="Proteomes" id="UP000643279">
    <property type="component" value="Unassembled WGS sequence"/>
</dbReference>
<protein>
    <recommendedName>
        <fullName evidence="4">ABC transporter substrate-binding protein</fullName>
    </recommendedName>
</protein>
<organism evidence="2 3">
    <name type="scientific">Arthrobacter liuii</name>
    <dbReference type="NCBI Taxonomy" id="1476996"/>
    <lineage>
        <taxon>Bacteria</taxon>
        <taxon>Bacillati</taxon>
        <taxon>Actinomycetota</taxon>
        <taxon>Actinomycetes</taxon>
        <taxon>Micrococcales</taxon>
        <taxon>Micrococcaceae</taxon>
        <taxon>Arthrobacter</taxon>
    </lineage>
</organism>
<evidence type="ECO:0000256" key="1">
    <source>
        <dbReference type="SAM" id="SignalP"/>
    </source>
</evidence>
<proteinExistence type="predicted"/>
<name>A0ABQ2AJ18_9MICC</name>
<feature type="signal peptide" evidence="1">
    <location>
        <begin position="1"/>
        <end position="28"/>
    </location>
</feature>
<evidence type="ECO:0000313" key="2">
    <source>
        <dbReference type="EMBL" id="GGH91305.1"/>
    </source>
</evidence>
<keyword evidence="3" id="KW-1185">Reference proteome</keyword>
<dbReference type="RefSeq" id="WP_188570293.1">
    <property type="nucleotide sequence ID" value="NZ_BMFW01000002.1"/>
</dbReference>
<feature type="chain" id="PRO_5045550206" description="ABC transporter substrate-binding protein" evidence="1">
    <location>
        <begin position="29"/>
        <end position="185"/>
    </location>
</feature>
<dbReference type="EMBL" id="BMFW01000002">
    <property type="protein sequence ID" value="GGH91305.1"/>
    <property type="molecule type" value="Genomic_DNA"/>
</dbReference>
<sequence length="185" mass="18225">MRTKITASLATLALSGAFLAGVAAPSNAATPTAAPTAAATQAPRATVSPVTINQVLSNGSTLAGTFTPTSFVNQNGTLTALGTFTGTLTSATGTVTQITNAATSAGITQAAANGSCKILDLTLGPLHLDLLGLVVDLNQVHLTVTAQQGPGNLLGNLLCSVANLLNNGVPGLNGLANLLNQLLGL</sequence>
<evidence type="ECO:0000313" key="3">
    <source>
        <dbReference type="Proteomes" id="UP000643279"/>
    </source>
</evidence>